<dbReference type="Pfam" id="PF00001">
    <property type="entry name" value="7tm_1"/>
    <property type="match status" value="1"/>
</dbReference>
<comment type="similarity">
    <text evidence="9">Belongs to the G-protein coupled receptor 1 family.</text>
</comment>
<dbReference type="GO" id="GO:0005886">
    <property type="term" value="C:plasma membrane"/>
    <property type="evidence" value="ECO:0000318"/>
    <property type="project" value="GO_Central"/>
</dbReference>
<sequence length="457" mass="51837">MESRGVAEIAVLSVILVIVIFIGIIGNLLIILAIAKFARLRQTLSNLLLLNLSISDLIQSSVVMPYHLLTMLDVSMISSSGPLCVVGGIITYPFTVVSTLTLVMLGADRYIALSDPLRYRARVTLKTVHCMILYTWIHAVSFTIAPIFLAEMGFDELSLDCGIIWEESPLWFSAISMLLNIVCPFVFLTFMSFKVLLIARSQQRRIKAETMIYSYGRKLAKGRERRATSAILLVIFQRLFKTNLSPPPIGRERRATSAILLVILQRLFKTNLSPPPIGRERRATSAILLVILQRLFKTNLSPPPIGRERRATSAILLVIFLFLLSWFPFLLTRVLRVFGVNLSEIYYTLSVWILHCNAVSNIAIYCLRRKELRRAFLAIIRRTRISNAQLSMPTESRKSLARNNEEKMVRQNTVVSLAYKECKDQTESKKILARNNEETIARQDTSMPLANKGERMK</sequence>
<feature type="region of interest" description="Disordered" evidence="10">
    <location>
        <begin position="437"/>
        <end position="457"/>
    </location>
</feature>
<dbReference type="PROSITE" id="PS50262">
    <property type="entry name" value="G_PROTEIN_RECEP_F1_2"/>
    <property type="match status" value="1"/>
</dbReference>
<dbReference type="PRINTS" id="PR00237">
    <property type="entry name" value="GPCRRHODOPSN"/>
</dbReference>
<dbReference type="eggNOG" id="KOG3656">
    <property type="taxonomic scope" value="Eukaryota"/>
</dbReference>
<dbReference type="Gene3D" id="1.20.1070.10">
    <property type="entry name" value="Rhodopsin 7-helix transmembrane proteins"/>
    <property type="match status" value="1"/>
</dbReference>
<feature type="transmembrane region" description="Helical" evidence="11">
    <location>
        <begin position="170"/>
        <end position="197"/>
    </location>
</feature>
<dbReference type="PhylomeDB" id="A7SQW8"/>
<keyword evidence="7 9" id="KW-0675">Receptor</keyword>
<keyword evidence="3 9" id="KW-0812">Transmembrane</keyword>
<keyword evidence="5 9" id="KW-0297">G-protein coupled receptor</keyword>
<dbReference type="Proteomes" id="UP000001593">
    <property type="component" value="Unassembled WGS sequence"/>
</dbReference>
<dbReference type="GO" id="GO:0007186">
    <property type="term" value="P:G protein-coupled receptor signaling pathway"/>
    <property type="evidence" value="ECO:0000318"/>
    <property type="project" value="GO_Central"/>
</dbReference>
<evidence type="ECO:0000256" key="4">
    <source>
        <dbReference type="ARBA" id="ARBA00022989"/>
    </source>
</evidence>
<organism evidence="13 14">
    <name type="scientific">Nematostella vectensis</name>
    <name type="common">Starlet sea anemone</name>
    <dbReference type="NCBI Taxonomy" id="45351"/>
    <lineage>
        <taxon>Eukaryota</taxon>
        <taxon>Metazoa</taxon>
        <taxon>Cnidaria</taxon>
        <taxon>Anthozoa</taxon>
        <taxon>Hexacorallia</taxon>
        <taxon>Actiniaria</taxon>
        <taxon>Edwardsiidae</taxon>
        <taxon>Nematostella</taxon>
    </lineage>
</organism>
<keyword evidence="4 11" id="KW-1133">Transmembrane helix</keyword>
<keyword evidence="14" id="KW-1185">Reference proteome</keyword>
<dbReference type="STRING" id="45351.A7SQW8"/>
<name>A7SQW8_NEMVE</name>
<dbReference type="GO" id="GO:0016907">
    <property type="term" value="F:G protein-coupled acetylcholine receptor activity"/>
    <property type="evidence" value="ECO:0000318"/>
    <property type="project" value="GO_Central"/>
</dbReference>
<comment type="subcellular location">
    <subcellularLocation>
        <location evidence="1">Cell membrane</location>
        <topology evidence="1">Multi-pass membrane protein</topology>
    </subcellularLocation>
</comment>
<evidence type="ECO:0000256" key="9">
    <source>
        <dbReference type="RuleBase" id="RU000688"/>
    </source>
</evidence>
<dbReference type="PANTHER" id="PTHR22752">
    <property type="entry name" value="G PROTEIN-COUPLED RECEPTOR"/>
    <property type="match status" value="1"/>
</dbReference>
<keyword evidence="2" id="KW-1003">Cell membrane</keyword>
<evidence type="ECO:0000256" key="8">
    <source>
        <dbReference type="ARBA" id="ARBA00023224"/>
    </source>
</evidence>
<proteinExistence type="inferred from homology"/>
<evidence type="ECO:0000313" key="13">
    <source>
        <dbReference type="EMBL" id="EDO33929.1"/>
    </source>
</evidence>
<evidence type="ECO:0000256" key="11">
    <source>
        <dbReference type="SAM" id="Phobius"/>
    </source>
</evidence>
<dbReference type="EMBL" id="DS469751">
    <property type="protein sequence ID" value="EDO33929.1"/>
    <property type="molecule type" value="Genomic_DNA"/>
</dbReference>
<dbReference type="CDD" id="cd00637">
    <property type="entry name" value="7tm_classA_rhodopsin-like"/>
    <property type="match status" value="1"/>
</dbReference>
<dbReference type="PROSITE" id="PS00237">
    <property type="entry name" value="G_PROTEIN_RECEP_F1_1"/>
    <property type="match status" value="1"/>
</dbReference>
<evidence type="ECO:0000256" key="7">
    <source>
        <dbReference type="ARBA" id="ARBA00023170"/>
    </source>
</evidence>
<evidence type="ECO:0000256" key="5">
    <source>
        <dbReference type="ARBA" id="ARBA00023040"/>
    </source>
</evidence>
<gene>
    <name evidence="13" type="ORF">NEMVEDRAFT_v1g216007</name>
</gene>
<evidence type="ECO:0000256" key="2">
    <source>
        <dbReference type="ARBA" id="ARBA00022475"/>
    </source>
</evidence>
<accession>A7SQW8</accession>
<feature type="transmembrane region" description="Helical" evidence="11">
    <location>
        <begin position="12"/>
        <end position="35"/>
    </location>
</feature>
<evidence type="ECO:0000313" key="14">
    <source>
        <dbReference type="Proteomes" id="UP000001593"/>
    </source>
</evidence>
<evidence type="ECO:0000259" key="12">
    <source>
        <dbReference type="PROSITE" id="PS50262"/>
    </source>
</evidence>
<keyword evidence="8 9" id="KW-0807">Transducer</keyword>
<dbReference type="SUPFAM" id="SSF81321">
    <property type="entry name" value="Family A G protein-coupled receptor-like"/>
    <property type="match status" value="1"/>
</dbReference>
<evidence type="ECO:0000256" key="1">
    <source>
        <dbReference type="ARBA" id="ARBA00004651"/>
    </source>
</evidence>
<dbReference type="HOGENOM" id="CLU_009579_11_1_1"/>
<dbReference type="SMART" id="SM01381">
    <property type="entry name" value="7TM_GPCR_Srsx"/>
    <property type="match status" value="1"/>
</dbReference>
<keyword evidence="6 11" id="KW-0472">Membrane</keyword>
<protein>
    <recommendedName>
        <fullName evidence="12">G-protein coupled receptors family 1 profile domain-containing protein</fullName>
    </recommendedName>
</protein>
<feature type="transmembrane region" description="Helical" evidence="11">
    <location>
        <begin position="314"/>
        <end position="339"/>
    </location>
</feature>
<feature type="transmembrane region" description="Helical" evidence="11">
    <location>
        <begin position="345"/>
        <end position="367"/>
    </location>
</feature>
<evidence type="ECO:0000256" key="10">
    <source>
        <dbReference type="SAM" id="MobiDB-lite"/>
    </source>
</evidence>
<feature type="domain" description="G-protein coupled receptors family 1 profile" evidence="12">
    <location>
        <begin position="26"/>
        <end position="365"/>
    </location>
</feature>
<evidence type="ECO:0000256" key="3">
    <source>
        <dbReference type="ARBA" id="ARBA00022692"/>
    </source>
</evidence>
<dbReference type="GO" id="GO:0045202">
    <property type="term" value="C:synapse"/>
    <property type="evidence" value="ECO:0007669"/>
    <property type="project" value="GOC"/>
</dbReference>
<dbReference type="AlphaFoldDB" id="A7SQW8"/>
<dbReference type="InParanoid" id="A7SQW8"/>
<feature type="transmembrane region" description="Helical" evidence="11">
    <location>
        <begin position="89"/>
        <end position="107"/>
    </location>
</feature>
<feature type="transmembrane region" description="Helical" evidence="11">
    <location>
        <begin position="47"/>
        <end position="69"/>
    </location>
</feature>
<dbReference type="InterPro" id="IPR000276">
    <property type="entry name" value="GPCR_Rhodpsn"/>
</dbReference>
<evidence type="ECO:0000256" key="6">
    <source>
        <dbReference type="ARBA" id="ARBA00023136"/>
    </source>
</evidence>
<dbReference type="InterPro" id="IPR017452">
    <property type="entry name" value="GPCR_Rhodpsn_7TM"/>
</dbReference>
<dbReference type="OMA" id="IWILHIN"/>
<feature type="transmembrane region" description="Helical" evidence="11">
    <location>
        <begin position="128"/>
        <end position="150"/>
    </location>
</feature>
<reference evidence="13 14" key="1">
    <citation type="journal article" date="2007" name="Science">
        <title>Sea anemone genome reveals ancestral eumetazoan gene repertoire and genomic organization.</title>
        <authorList>
            <person name="Putnam N.H."/>
            <person name="Srivastava M."/>
            <person name="Hellsten U."/>
            <person name="Dirks B."/>
            <person name="Chapman J."/>
            <person name="Salamov A."/>
            <person name="Terry A."/>
            <person name="Shapiro H."/>
            <person name="Lindquist E."/>
            <person name="Kapitonov V.V."/>
            <person name="Jurka J."/>
            <person name="Genikhovich G."/>
            <person name="Grigoriev I.V."/>
            <person name="Lucas S.M."/>
            <person name="Steele R.E."/>
            <person name="Finnerty J.R."/>
            <person name="Technau U."/>
            <person name="Martindale M.Q."/>
            <person name="Rokhsar D.S."/>
        </authorList>
    </citation>
    <scope>NUCLEOTIDE SEQUENCE [LARGE SCALE GENOMIC DNA]</scope>
    <source>
        <strain evidence="14">CH2 X CH6</strain>
    </source>
</reference>